<dbReference type="PRINTS" id="PR00095">
    <property type="entry name" value="ANTSNTHASEI"/>
</dbReference>
<comment type="caution">
    <text evidence="6">The sequence shown here is derived from an EMBL/GenBank/DDBJ whole genome shotgun (WGS) entry which is preliminary data.</text>
</comment>
<dbReference type="InterPro" id="IPR019999">
    <property type="entry name" value="Anth_synth_I-like"/>
</dbReference>
<feature type="non-terminal residue" evidence="6">
    <location>
        <position position="1"/>
    </location>
</feature>
<evidence type="ECO:0000313" key="6">
    <source>
        <dbReference type="EMBL" id="EQD43768.1"/>
    </source>
</evidence>
<dbReference type="EMBL" id="AUZX01011386">
    <property type="protein sequence ID" value="EQD43768.1"/>
    <property type="molecule type" value="Genomic_DNA"/>
</dbReference>
<reference evidence="6" key="1">
    <citation type="submission" date="2013-08" db="EMBL/GenBank/DDBJ databases">
        <authorList>
            <person name="Mendez C."/>
            <person name="Richter M."/>
            <person name="Ferrer M."/>
            <person name="Sanchez J."/>
        </authorList>
    </citation>
    <scope>NUCLEOTIDE SEQUENCE</scope>
</reference>
<evidence type="ECO:0000259" key="5">
    <source>
        <dbReference type="Pfam" id="PF00425"/>
    </source>
</evidence>
<dbReference type="GO" id="GO:0000162">
    <property type="term" value="P:L-tryptophan biosynthetic process"/>
    <property type="evidence" value="ECO:0007669"/>
    <property type="project" value="TreeGrafter"/>
</dbReference>
<evidence type="ECO:0000256" key="4">
    <source>
        <dbReference type="ARBA" id="ARBA00023239"/>
    </source>
</evidence>
<evidence type="ECO:0000256" key="3">
    <source>
        <dbReference type="ARBA" id="ARBA00022842"/>
    </source>
</evidence>
<gene>
    <name evidence="6" type="ORF">B1A_15517</name>
</gene>
<dbReference type="PANTHER" id="PTHR11236:SF48">
    <property type="entry name" value="ISOCHORISMATE SYNTHASE MENF"/>
    <property type="match status" value="1"/>
</dbReference>
<dbReference type="Pfam" id="PF00425">
    <property type="entry name" value="Chorismate_bind"/>
    <property type="match status" value="1"/>
</dbReference>
<keyword evidence="3" id="KW-0460">Magnesium</keyword>
<sequence>DLGRVARAGSVTVDPYRSIERYSHVMHMVSGVKGTLAEGRDAFDLFGAAFPAGTLVGAPKVRAMQIIDELEPVSRGLYGGTVGYFGARGDMDHAITIRTLVFRGDEYSYQAGGGIVADSDPHTEHEEVLAKSGAMARALEMAQEGF</sequence>
<dbReference type="SUPFAM" id="SSF56322">
    <property type="entry name" value="ADC synthase"/>
    <property type="match status" value="1"/>
</dbReference>
<organism evidence="6">
    <name type="scientific">mine drainage metagenome</name>
    <dbReference type="NCBI Taxonomy" id="410659"/>
    <lineage>
        <taxon>unclassified sequences</taxon>
        <taxon>metagenomes</taxon>
        <taxon>ecological metagenomes</taxon>
    </lineage>
</organism>
<dbReference type="GO" id="GO:0016829">
    <property type="term" value="F:lyase activity"/>
    <property type="evidence" value="ECO:0007669"/>
    <property type="project" value="UniProtKB-KW"/>
</dbReference>
<name>T0ZFW5_9ZZZZ</name>
<evidence type="ECO:0000256" key="2">
    <source>
        <dbReference type="ARBA" id="ARBA00022723"/>
    </source>
</evidence>
<evidence type="ECO:0000256" key="1">
    <source>
        <dbReference type="ARBA" id="ARBA00001946"/>
    </source>
</evidence>
<accession>T0ZFW5</accession>
<feature type="domain" description="Chorismate-utilising enzyme C-terminal" evidence="5">
    <location>
        <begin position="1"/>
        <end position="131"/>
    </location>
</feature>
<comment type="cofactor">
    <cofactor evidence="1">
        <name>Mg(2+)</name>
        <dbReference type="ChEBI" id="CHEBI:18420"/>
    </cofactor>
</comment>
<protein>
    <submittedName>
        <fullName evidence="6">Anthranilate synthase component I</fullName>
    </submittedName>
</protein>
<dbReference type="InterPro" id="IPR005801">
    <property type="entry name" value="ADC_synthase"/>
</dbReference>
<keyword evidence="2" id="KW-0479">Metal-binding</keyword>
<dbReference type="InterPro" id="IPR015890">
    <property type="entry name" value="Chorismate_C"/>
</dbReference>
<dbReference type="GO" id="GO:0046872">
    <property type="term" value="F:metal ion binding"/>
    <property type="evidence" value="ECO:0007669"/>
    <property type="project" value="UniProtKB-KW"/>
</dbReference>
<proteinExistence type="predicted"/>
<keyword evidence="4" id="KW-0456">Lyase</keyword>
<dbReference type="Gene3D" id="3.60.120.10">
    <property type="entry name" value="Anthranilate synthase"/>
    <property type="match status" value="1"/>
</dbReference>
<dbReference type="AlphaFoldDB" id="T0ZFW5"/>
<reference evidence="6" key="2">
    <citation type="journal article" date="2014" name="ISME J.">
        <title>Microbial stratification in low pH oxic and suboxic macroscopic growths along an acid mine drainage.</title>
        <authorList>
            <person name="Mendez-Garcia C."/>
            <person name="Mesa V."/>
            <person name="Sprenger R.R."/>
            <person name="Richter M."/>
            <person name="Diez M.S."/>
            <person name="Solano J."/>
            <person name="Bargiela R."/>
            <person name="Golyshina O.V."/>
            <person name="Manteca A."/>
            <person name="Ramos J.L."/>
            <person name="Gallego J.R."/>
            <person name="Llorente I."/>
            <person name="Martins Dos Santos V.A."/>
            <person name="Jensen O.N."/>
            <person name="Pelaez A.I."/>
            <person name="Sanchez J."/>
            <person name="Ferrer M."/>
        </authorList>
    </citation>
    <scope>NUCLEOTIDE SEQUENCE</scope>
</reference>
<dbReference type="PANTHER" id="PTHR11236">
    <property type="entry name" value="AMINOBENZOATE/ANTHRANILATE SYNTHASE"/>
    <property type="match status" value="1"/>
</dbReference>